<dbReference type="InterPro" id="IPR023213">
    <property type="entry name" value="CAT-like_dom_sf"/>
</dbReference>
<name>A0ABW9YQ65_9GAMM</name>
<dbReference type="InterPro" id="IPR036736">
    <property type="entry name" value="ACP-like_sf"/>
</dbReference>
<dbReference type="Proteomes" id="UP000738517">
    <property type="component" value="Unassembled WGS sequence"/>
</dbReference>
<dbReference type="SUPFAM" id="SSF56801">
    <property type="entry name" value="Acetyl-CoA synthetase-like"/>
    <property type="match status" value="1"/>
</dbReference>
<evidence type="ECO:0000313" key="3">
    <source>
        <dbReference type="Proteomes" id="UP000738517"/>
    </source>
</evidence>
<dbReference type="Gene3D" id="3.40.50.980">
    <property type="match status" value="2"/>
</dbReference>
<dbReference type="Gene3D" id="3.30.559.10">
    <property type="entry name" value="Chloramphenicol acetyltransferase-like domain"/>
    <property type="match status" value="1"/>
</dbReference>
<proteinExistence type="predicted"/>
<dbReference type="Gene3D" id="1.10.1200.10">
    <property type="entry name" value="ACP-like"/>
    <property type="match status" value="1"/>
</dbReference>
<dbReference type="RefSeq" id="WP_160658230.1">
    <property type="nucleotide sequence ID" value="NZ_RSEJ01000045.1"/>
</dbReference>
<evidence type="ECO:0000313" key="2">
    <source>
        <dbReference type="EMBL" id="NBI56082.1"/>
    </source>
</evidence>
<dbReference type="Pfam" id="PF00668">
    <property type="entry name" value="Condensation"/>
    <property type="match status" value="1"/>
</dbReference>
<dbReference type="InterPro" id="IPR045851">
    <property type="entry name" value="AMP-bd_C_sf"/>
</dbReference>
<dbReference type="Pfam" id="PF00501">
    <property type="entry name" value="AMP-binding"/>
    <property type="match status" value="1"/>
</dbReference>
<reference evidence="2 3" key="1">
    <citation type="journal article" date="2017" name="Int. J. Syst. Evol. Microbiol.">
        <title>Photobacterium alginatilyticum sp. nov., a marine bacterium isolated from bottom seawater.</title>
        <authorList>
            <person name="Wang X."/>
            <person name="Wang Y."/>
            <person name="Yang X."/>
            <person name="Sun H."/>
            <person name="Li B."/>
            <person name="Zhang X.H."/>
        </authorList>
    </citation>
    <scope>NUCLEOTIDE SEQUENCE [LARGE SCALE GENOMIC DNA]</scope>
    <source>
        <strain evidence="2 3">P03D4</strain>
    </source>
</reference>
<organism evidence="2 3">
    <name type="scientific">Photobacterium alginatilyticum</name>
    <dbReference type="NCBI Taxonomy" id="1775171"/>
    <lineage>
        <taxon>Bacteria</taxon>
        <taxon>Pseudomonadati</taxon>
        <taxon>Pseudomonadota</taxon>
        <taxon>Gammaproteobacteria</taxon>
        <taxon>Vibrionales</taxon>
        <taxon>Vibrionaceae</taxon>
        <taxon>Photobacterium</taxon>
    </lineage>
</organism>
<dbReference type="NCBIfam" id="TIGR01733">
    <property type="entry name" value="AA-adenyl-dom"/>
    <property type="match status" value="1"/>
</dbReference>
<keyword evidence="3" id="KW-1185">Reference proteome</keyword>
<dbReference type="PROSITE" id="PS00455">
    <property type="entry name" value="AMP_BINDING"/>
    <property type="match status" value="1"/>
</dbReference>
<dbReference type="InterPro" id="IPR025110">
    <property type="entry name" value="AMP-bd_C"/>
</dbReference>
<dbReference type="EMBL" id="RSEJ01000045">
    <property type="protein sequence ID" value="NBI56082.1"/>
    <property type="molecule type" value="Genomic_DNA"/>
</dbReference>
<sequence length="1075" mass="122382">MIKTVVDLFEQQARINSQQEAVYFQGQSLTYQQLDEYSNQVAHFLLEAGKIAKEECIGIYMDRSPEMIIAILAIQKAGGAYVPIAVELPGERIDYMVRSANIRLVFANSRRLEFITSRQDSCQTLAACLELNVTTTDYDSPFASALQTPLSKAWTRWRNFTTAPLPSKPEHTQLAYVIFTSGTTGNPKGVMIEHYALLNYCQWFTDYYKVAASDKFTQYAGFSFDASVGEIFPCLIQGATLHIIPDHLRLDVTNLNHYFHRHAISVSFLPTQFCEKFMQEENNSLRVVLTGGDKLNYFKQRNYRLYNNYGPTENTVVATAHLVTKGAKNIPIGQPVYNNQIYLFHENSTEPVDKGEAGEICIGGKSLARGYLNAPDLTAQKFIPNPYIPGEKLYRTGDLACWLPDGNLAFLGRIDHQVKIRGYRIELGEVETTIKGIEAIDEAIVLAQADHSGEKHLCSYYVSRDNPTKQQIIDQLKRKLPDYMIPQFFIKIESVPLTANGKVDRKALANPFTDDNEKSRSNLTHNTHNSALHVLSNAIKKVLNRKEVSALDQFLLLGGTSLKAIEVINELRGQGYDIDVYQLLKEITLAELSTQLTSYSQRADQGIVTGEFPLTHSQLQFATKNDCDLHHWFGTVMLFNEQGFEESLVKKAFLKLVSHHDVLRSRFVLDQNQQITKQVILAPNESEHVDFFRYHIEENTIPVEEQIQAIMPILVQDTNLETDPLFKVALFYTPTGDHLWIAAHQLIVDGYSTLILLQDFSREYTRLTNKGTDEYHLKSHSFLDFAEDVYSLVPKNADKQPINQPLEHINTVEESIFSQVAYWNKVNCAEITTFPYDFQTKNNVQGDSRTESIYFSPEETSQLSELTTTENLPGLEAILLSILNLSLRSWAGEKMADKPIRIAKTALGRPTPHHRDFNRTVGAFAVDYPFLLPYVESQKQTAHSFTGSFSALFQQMKKELQAVPNPEMGYLILERLIYPDNPEQLQPQGERDILWNYFGEMTAFESELEFSLSPIPITGTISPNIIRDYRLLFNVMIYQGMLMIHLDYNEAEFKSESILCLLEEFQSWIQRVLSE</sequence>
<dbReference type="InterPro" id="IPR020845">
    <property type="entry name" value="AMP-binding_CS"/>
</dbReference>
<dbReference type="InterPro" id="IPR000873">
    <property type="entry name" value="AMP-dep_synth/lig_dom"/>
</dbReference>
<dbReference type="InterPro" id="IPR010071">
    <property type="entry name" value="AA_adenyl_dom"/>
</dbReference>
<dbReference type="Gene3D" id="3.30.300.30">
    <property type="match status" value="1"/>
</dbReference>
<dbReference type="Pfam" id="PF13193">
    <property type="entry name" value="AMP-binding_C"/>
    <property type="match status" value="1"/>
</dbReference>
<dbReference type="Gene3D" id="3.30.559.30">
    <property type="entry name" value="Nonribosomal peptide synthetase, condensation domain"/>
    <property type="match status" value="1"/>
</dbReference>
<gene>
    <name evidence="2" type="ORF">EIZ48_26605</name>
</gene>
<protein>
    <submittedName>
        <fullName evidence="2">Non-ribosomal peptide synthetase</fullName>
    </submittedName>
</protein>
<dbReference type="Pfam" id="PF00550">
    <property type="entry name" value="PP-binding"/>
    <property type="match status" value="1"/>
</dbReference>
<dbReference type="SUPFAM" id="SSF52777">
    <property type="entry name" value="CoA-dependent acyltransferases"/>
    <property type="match status" value="2"/>
</dbReference>
<comment type="caution">
    <text evidence="2">The sequence shown here is derived from an EMBL/GenBank/DDBJ whole genome shotgun (WGS) entry which is preliminary data.</text>
</comment>
<dbReference type="SUPFAM" id="SSF47336">
    <property type="entry name" value="ACP-like"/>
    <property type="match status" value="1"/>
</dbReference>
<feature type="domain" description="Carrier" evidence="1">
    <location>
        <begin position="526"/>
        <end position="600"/>
    </location>
</feature>
<evidence type="ECO:0000259" key="1">
    <source>
        <dbReference type="PROSITE" id="PS50075"/>
    </source>
</evidence>
<dbReference type="PANTHER" id="PTHR45527">
    <property type="entry name" value="NONRIBOSOMAL PEPTIDE SYNTHETASE"/>
    <property type="match status" value="1"/>
</dbReference>
<dbReference type="InterPro" id="IPR009081">
    <property type="entry name" value="PP-bd_ACP"/>
</dbReference>
<dbReference type="PROSITE" id="PS50075">
    <property type="entry name" value="CARRIER"/>
    <property type="match status" value="1"/>
</dbReference>
<accession>A0ABW9YQ65</accession>
<dbReference type="InterPro" id="IPR001242">
    <property type="entry name" value="Condensation_dom"/>
</dbReference>
<dbReference type="PANTHER" id="PTHR45527:SF1">
    <property type="entry name" value="FATTY ACID SYNTHASE"/>
    <property type="match status" value="1"/>
</dbReference>
<dbReference type="Gene3D" id="2.30.38.10">
    <property type="entry name" value="Luciferase, Domain 3"/>
    <property type="match status" value="1"/>
</dbReference>
<dbReference type="CDD" id="cd05930">
    <property type="entry name" value="A_NRPS"/>
    <property type="match status" value="1"/>
</dbReference>